<dbReference type="AlphaFoldDB" id="A0A3S2VB67"/>
<feature type="domain" description="Zorya protein ZorC EH" evidence="1">
    <location>
        <begin position="38"/>
        <end position="462"/>
    </location>
</feature>
<accession>A0A3S2VB67</accession>
<comment type="caution">
    <text evidence="2">The sequence shown here is derived from an EMBL/GenBank/DDBJ whole genome shotgun (WGS) entry which is preliminary data.</text>
</comment>
<evidence type="ECO:0000313" key="2">
    <source>
        <dbReference type="EMBL" id="RVT82461.1"/>
    </source>
</evidence>
<reference evidence="2 3" key="1">
    <citation type="submission" date="2019-01" db="EMBL/GenBank/DDBJ databases">
        <authorList>
            <person name="Chen W.-M."/>
        </authorList>
    </citation>
    <scope>NUCLEOTIDE SEQUENCE [LARGE SCALE GENOMIC DNA]</scope>
    <source>
        <strain evidence="2 3">CCP-18</strain>
    </source>
</reference>
<dbReference type="EMBL" id="SACM01000006">
    <property type="protein sequence ID" value="RVT82461.1"/>
    <property type="molecule type" value="Genomic_DNA"/>
</dbReference>
<proteinExistence type="predicted"/>
<keyword evidence="3" id="KW-1185">Reference proteome</keyword>
<evidence type="ECO:0000313" key="3">
    <source>
        <dbReference type="Proteomes" id="UP000288587"/>
    </source>
</evidence>
<protein>
    <recommendedName>
        <fullName evidence="1">Zorya protein ZorC EH domain-containing protein</fullName>
    </recommendedName>
</protein>
<dbReference type="OrthoDB" id="9046380at2"/>
<sequence length="586" mass="66177">MPGPESIGSLSRLLAAAMEPQRVFHAPVWGDPKAMSLALKEVRKAFGSEDTVRPNYDVLQRALKGFAQTQTVANFNELKYVCYGVSVPIADAGWRLIDSPPLFQRVLNLVDARQSQAKQYRRCYQGLLNAYLCFDKLAPSVPQSSSNWSKLGSFLDERLLDIRKASRTRGEPPNWLELLFKNRNLLGADPCKPYARSLMAGDQGPLRSVCEGLGIPDSSWVWNEALLAYIALLCDSSDRAFRDGLDGALSLVNGRTQLRMPETIARQATAMTTVRYSRCADRPEHIELRDTAVQRVGSPWLARAAWDAHVGNEPARQMVEGWLKRRLIKDFFELLAQDGGADVRRLNYWLKWEPKITDMWFVLGADARRNPTAPFKALRERMEGRRRVLDEPDGTNNAFVMRIGPLVVIEFGQTGNACYVFAASDFNTDLEAEVFTLNGRNPLKQKINASRLSHQGSWESKFDFDLARLLQRTPPTKGDLYKARAPEVAPYRATSGLREPMVVRPQVTQPPVGMNRSSALAPNIVFQIKSYCVPLGIRFEDKRDRSGGSFWVYITNRDLHRTFVRALEVHGFVFAEGKGFWFKDKN</sequence>
<name>A0A3S2VB67_9BURK</name>
<dbReference type="Proteomes" id="UP000288587">
    <property type="component" value="Unassembled WGS sequence"/>
</dbReference>
<dbReference type="Pfam" id="PF15611">
    <property type="entry name" value="EH_Signature"/>
    <property type="match status" value="1"/>
</dbReference>
<organism evidence="2 3">
    <name type="scientific">Inhella crocodyli</name>
    <dbReference type="NCBI Taxonomy" id="2499851"/>
    <lineage>
        <taxon>Bacteria</taxon>
        <taxon>Pseudomonadati</taxon>
        <taxon>Pseudomonadota</taxon>
        <taxon>Betaproteobacteria</taxon>
        <taxon>Burkholderiales</taxon>
        <taxon>Sphaerotilaceae</taxon>
        <taxon>Inhella</taxon>
    </lineage>
</organism>
<evidence type="ECO:0000259" key="1">
    <source>
        <dbReference type="Pfam" id="PF15611"/>
    </source>
</evidence>
<gene>
    <name evidence="2" type="ORF">EOD73_17155</name>
</gene>
<dbReference type="InterPro" id="IPR028943">
    <property type="entry name" value="ZorC_EH_Signature_dom"/>
</dbReference>